<dbReference type="AlphaFoldDB" id="A0AAD6Z386"/>
<proteinExistence type="predicted"/>
<evidence type="ECO:0000313" key="3">
    <source>
        <dbReference type="Proteomes" id="UP001218218"/>
    </source>
</evidence>
<sequence>MIPKSRIAHFKDEGLKIQDLQSRNKLRQLTLNTNDHDLAVKRKEISLRTSKLAARIEKWRKIQKKLMPRTGDKIAVQAILSLPIQNEKLFLPSDFTSEVEREALSLTGFAAEEIRWREGQVFDSLQLIQDIVKTISALHGRKIKNDQQQKQNTRAGDNIKEAIKLRDQHMESYERARQALSALNAPSTYPLLTEADLYMKPILQKRRVGDSWHTDGALWRIHGLIQSQDSGEKDQCSATNDHKNKATHTKAKSAQPQKKVVDERPEGWLWHLGRLSKMSDTEIDEWSNEGEALTFRVLNVLNLTTPQGDRVQWFRAEAEMQRWQEQGEQKLAELLRTNHSFLKMEDTWTALALQNAQTKPEHSAYAKQKAVMYRKRAEMAQALILGVGYGGDLLASDASLVQRVQEERDAERKFLVEALNIS</sequence>
<organism evidence="2 3">
    <name type="scientific">Mycena albidolilacea</name>
    <dbReference type="NCBI Taxonomy" id="1033008"/>
    <lineage>
        <taxon>Eukaryota</taxon>
        <taxon>Fungi</taxon>
        <taxon>Dikarya</taxon>
        <taxon>Basidiomycota</taxon>
        <taxon>Agaricomycotina</taxon>
        <taxon>Agaricomycetes</taxon>
        <taxon>Agaricomycetidae</taxon>
        <taxon>Agaricales</taxon>
        <taxon>Marasmiineae</taxon>
        <taxon>Mycenaceae</taxon>
        <taxon>Mycena</taxon>
    </lineage>
</organism>
<reference evidence="2" key="1">
    <citation type="submission" date="2023-03" db="EMBL/GenBank/DDBJ databases">
        <title>Massive genome expansion in bonnet fungi (Mycena s.s.) driven by repeated elements and novel gene families across ecological guilds.</title>
        <authorList>
            <consortium name="Lawrence Berkeley National Laboratory"/>
            <person name="Harder C.B."/>
            <person name="Miyauchi S."/>
            <person name="Viragh M."/>
            <person name="Kuo A."/>
            <person name="Thoen E."/>
            <person name="Andreopoulos B."/>
            <person name="Lu D."/>
            <person name="Skrede I."/>
            <person name="Drula E."/>
            <person name="Henrissat B."/>
            <person name="Morin E."/>
            <person name="Kohler A."/>
            <person name="Barry K."/>
            <person name="LaButti K."/>
            <person name="Morin E."/>
            <person name="Salamov A."/>
            <person name="Lipzen A."/>
            <person name="Mereny Z."/>
            <person name="Hegedus B."/>
            <person name="Baldrian P."/>
            <person name="Stursova M."/>
            <person name="Weitz H."/>
            <person name="Taylor A."/>
            <person name="Grigoriev I.V."/>
            <person name="Nagy L.G."/>
            <person name="Martin F."/>
            <person name="Kauserud H."/>
        </authorList>
    </citation>
    <scope>NUCLEOTIDE SEQUENCE</scope>
    <source>
        <strain evidence="2">CBHHK002</strain>
    </source>
</reference>
<comment type="caution">
    <text evidence="2">The sequence shown here is derived from an EMBL/GenBank/DDBJ whole genome shotgun (WGS) entry which is preliminary data.</text>
</comment>
<dbReference type="Proteomes" id="UP001218218">
    <property type="component" value="Unassembled WGS sequence"/>
</dbReference>
<evidence type="ECO:0000313" key="2">
    <source>
        <dbReference type="EMBL" id="KAJ7305423.1"/>
    </source>
</evidence>
<feature type="compositionally biased region" description="Basic and acidic residues" evidence="1">
    <location>
        <begin position="230"/>
        <end position="244"/>
    </location>
</feature>
<keyword evidence="3" id="KW-1185">Reference proteome</keyword>
<feature type="region of interest" description="Disordered" evidence="1">
    <location>
        <begin position="229"/>
        <end position="260"/>
    </location>
</feature>
<dbReference type="EMBL" id="JARIHO010000097">
    <property type="protein sequence ID" value="KAJ7305423.1"/>
    <property type="molecule type" value="Genomic_DNA"/>
</dbReference>
<protein>
    <submittedName>
        <fullName evidence="2">Uncharacterized protein</fullName>
    </submittedName>
</protein>
<name>A0AAD6Z386_9AGAR</name>
<gene>
    <name evidence="2" type="ORF">DFH08DRAFT_825113</name>
</gene>
<accession>A0AAD6Z386</accession>
<evidence type="ECO:0000256" key="1">
    <source>
        <dbReference type="SAM" id="MobiDB-lite"/>
    </source>
</evidence>